<evidence type="ECO:0000256" key="1">
    <source>
        <dbReference type="ARBA" id="ARBA00001113"/>
    </source>
</evidence>
<dbReference type="GO" id="GO:0019563">
    <property type="term" value="P:glycerol catabolic process"/>
    <property type="evidence" value="ECO:0007669"/>
    <property type="project" value="TreeGrafter"/>
</dbReference>
<dbReference type="SMART" id="SM01120">
    <property type="entry name" value="Dak2"/>
    <property type="match status" value="1"/>
</dbReference>
<dbReference type="EC" id="2.7.1.121" evidence="3"/>
<dbReference type="STRING" id="1884381.SAMN05518846_103227"/>
<evidence type="ECO:0000259" key="9">
    <source>
        <dbReference type="PROSITE" id="PS51480"/>
    </source>
</evidence>
<keyword evidence="11" id="KW-1185">Reference proteome</keyword>
<evidence type="ECO:0000313" key="11">
    <source>
        <dbReference type="Proteomes" id="UP000198915"/>
    </source>
</evidence>
<name>A0A1I3R0T8_9BACL</name>
<protein>
    <recommendedName>
        <fullName evidence="3">phosphoenolpyruvate--glycerone phosphotransferase</fullName>
        <ecNumber evidence="3">2.7.1.121</ecNumber>
    </recommendedName>
</protein>
<dbReference type="PANTHER" id="PTHR28629:SF4">
    <property type="entry name" value="TRIOKINASE_FMN CYCLASE"/>
    <property type="match status" value="1"/>
</dbReference>
<dbReference type="PROSITE" id="PS51480">
    <property type="entry name" value="DHAL"/>
    <property type="match status" value="1"/>
</dbReference>
<evidence type="ECO:0000313" key="10">
    <source>
        <dbReference type="EMBL" id="SFJ39372.1"/>
    </source>
</evidence>
<evidence type="ECO:0000256" key="3">
    <source>
        <dbReference type="ARBA" id="ARBA00012095"/>
    </source>
</evidence>
<comment type="function">
    <text evidence="8">ADP-binding subunit of the dihydroxyacetone kinase, which is responsible for the phosphoenolpyruvate (PEP)-dependent phosphorylation of dihydroxyacetone. DhaL-ADP is converted to DhaL-ATP via a phosphoryl group transfer from DhaM and transmits it to dihydroxyacetone binds to DhaK.</text>
</comment>
<dbReference type="InterPro" id="IPR050861">
    <property type="entry name" value="Dihydroxyacetone_Kinase"/>
</dbReference>
<organism evidence="10 11">
    <name type="scientific">Brevibacillus centrosporus</name>
    <dbReference type="NCBI Taxonomy" id="54910"/>
    <lineage>
        <taxon>Bacteria</taxon>
        <taxon>Bacillati</taxon>
        <taxon>Bacillota</taxon>
        <taxon>Bacilli</taxon>
        <taxon>Bacillales</taxon>
        <taxon>Paenibacillaceae</taxon>
        <taxon>Brevibacillus</taxon>
    </lineage>
</organism>
<feature type="domain" description="DhaL" evidence="9">
    <location>
        <begin position="8"/>
        <end position="208"/>
    </location>
</feature>
<dbReference type="Gene3D" id="1.25.40.340">
    <property type="match status" value="1"/>
</dbReference>
<comment type="catalytic activity">
    <reaction evidence="1">
        <text>dihydroxyacetone + phosphoenolpyruvate = dihydroxyacetone phosphate + pyruvate</text>
        <dbReference type="Rhea" id="RHEA:18381"/>
        <dbReference type="ChEBI" id="CHEBI:15361"/>
        <dbReference type="ChEBI" id="CHEBI:16016"/>
        <dbReference type="ChEBI" id="CHEBI:57642"/>
        <dbReference type="ChEBI" id="CHEBI:58702"/>
        <dbReference type="EC" id="2.7.1.121"/>
    </reaction>
</comment>
<keyword evidence="5 10" id="KW-0418">Kinase</keyword>
<keyword evidence="4" id="KW-0808">Transferase</keyword>
<dbReference type="InterPro" id="IPR036117">
    <property type="entry name" value="DhaL_dom_sf"/>
</dbReference>
<dbReference type="Proteomes" id="UP000198915">
    <property type="component" value="Unassembled WGS sequence"/>
</dbReference>
<evidence type="ECO:0000256" key="7">
    <source>
        <dbReference type="ARBA" id="ARBA00046577"/>
    </source>
</evidence>
<dbReference type="GO" id="GO:0005829">
    <property type="term" value="C:cytosol"/>
    <property type="evidence" value="ECO:0007669"/>
    <property type="project" value="TreeGrafter"/>
</dbReference>
<evidence type="ECO:0000256" key="8">
    <source>
        <dbReference type="ARBA" id="ARBA00055771"/>
    </source>
</evidence>
<dbReference type="GO" id="GO:0004371">
    <property type="term" value="F:glycerone kinase activity"/>
    <property type="evidence" value="ECO:0007669"/>
    <property type="project" value="InterPro"/>
</dbReference>
<dbReference type="AlphaFoldDB" id="A0A1I3R0T8"/>
<dbReference type="FunFam" id="1.25.40.340:FF:000002">
    <property type="entry name" value="Dihydroxyacetone kinase, L subunit"/>
    <property type="match status" value="1"/>
</dbReference>
<evidence type="ECO:0000256" key="6">
    <source>
        <dbReference type="ARBA" id="ARBA00022798"/>
    </source>
</evidence>
<dbReference type="SUPFAM" id="SSF101473">
    <property type="entry name" value="DhaL-like"/>
    <property type="match status" value="1"/>
</dbReference>
<dbReference type="EMBL" id="FORT01000003">
    <property type="protein sequence ID" value="SFJ39372.1"/>
    <property type="molecule type" value="Genomic_DNA"/>
</dbReference>
<evidence type="ECO:0000256" key="2">
    <source>
        <dbReference type="ARBA" id="ARBA00004745"/>
    </source>
</evidence>
<accession>A0A1I3R0T8</accession>
<dbReference type="PANTHER" id="PTHR28629">
    <property type="entry name" value="TRIOKINASE/FMN CYCLASE"/>
    <property type="match status" value="1"/>
</dbReference>
<dbReference type="GO" id="GO:0047324">
    <property type="term" value="F:phosphoenolpyruvate-glycerone phosphotransferase activity"/>
    <property type="evidence" value="ECO:0007669"/>
    <property type="project" value="UniProtKB-EC"/>
</dbReference>
<comment type="subunit">
    <text evidence="7">Homodimer. The dihydroxyacetone kinase complex is composed of a homodimer of DhaM, a homodimer of DhaK and the subunit DhaL.</text>
</comment>
<dbReference type="InterPro" id="IPR004007">
    <property type="entry name" value="DhaL_dom"/>
</dbReference>
<dbReference type="RefSeq" id="WP_092267200.1">
    <property type="nucleotide sequence ID" value="NZ_BJOE01000004.1"/>
</dbReference>
<gene>
    <name evidence="10" type="ORF">SAMN05518846_103227</name>
</gene>
<dbReference type="NCBIfam" id="TIGR02365">
    <property type="entry name" value="dha_L_ycgS"/>
    <property type="match status" value="1"/>
</dbReference>
<dbReference type="Pfam" id="PF02734">
    <property type="entry name" value="Dak2"/>
    <property type="match status" value="1"/>
</dbReference>
<reference evidence="11" key="1">
    <citation type="submission" date="2016-10" db="EMBL/GenBank/DDBJ databases">
        <authorList>
            <person name="Varghese N."/>
            <person name="Submissions S."/>
        </authorList>
    </citation>
    <scope>NUCLEOTIDE SEQUENCE [LARGE SCALE GENOMIC DNA]</scope>
    <source>
        <strain evidence="11">OK042</strain>
    </source>
</reference>
<dbReference type="InterPro" id="IPR012737">
    <property type="entry name" value="DhaK_L_YcgS"/>
</dbReference>
<sequence length="218" mass="22757">MREALGFEDIQAILQAVGKRMDENKDFLCQLDGALGDGDIGLTMSNGFRAVNDQLRTCTGDDIGKALMSAALEMGEAVASTMGTLMSSALFRAGKAIQGKTELTAVDVIALFQAIAQGLKERGKAIVGDKTILDSLVPAVDAMEVAHSEGKSMGEMLLAASEAADKGAKDTIELQSRHGRAARYLERSIGHQDPGAAVGALLVKGFSDGVTARLGCVE</sequence>
<comment type="pathway">
    <text evidence="2">Polyol metabolism; glycerol degradation.</text>
</comment>
<keyword evidence="6" id="KW-0319">Glycerol metabolism</keyword>
<evidence type="ECO:0000256" key="5">
    <source>
        <dbReference type="ARBA" id="ARBA00022777"/>
    </source>
</evidence>
<proteinExistence type="predicted"/>
<evidence type="ECO:0000256" key="4">
    <source>
        <dbReference type="ARBA" id="ARBA00022679"/>
    </source>
</evidence>